<dbReference type="InterPro" id="IPR005702">
    <property type="entry name" value="Wzc-like_C"/>
</dbReference>
<protein>
    <recommendedName>
        <fullName evidence="4">non-specific protein-tyrosine kinase</fullName>
        <ecNumber evidence="4">2.7.10.2</ecNumber>
    </recommendedName>
</protein>
<dbReference type="PANTHER" id="PTHR32309:SF13">
    <property type="entry name" value="FERRIC ENTEROBACTIN TRANSPORT PROTEIN FEPE"/>
    <property type="match status" value="1"/>
</dbReference>
<dbReference type="InterPro" id="IPR025669">
    <property type="entry name" value="AAA_dom"/>
</dbReference>
<keyword evidence="9" id="KW-0547">Nucleotide-binding</keyword>
<organism evidence="21 22">
    <name type="scientific">Novosphingobium cyanobacteriorum</name>
    <dbReference type="NCBI Taxonomy" id="3024215"/>
    <lineage>
        <taxon>Bacteria</taxon>
        <taxon>Pseudomonadati</taxon>
        <taxon>Pseudomonadota</taxon>
        <taxon>Alphaproteobacteria</taxon>
        <taxon>Sphingomonadales</taxon>
        <taxon>Sphingomonadaceae</taxon>
        <taxon>Novosphingobium</taxon>
    </lineage>
</organism>
<evidence type="ECO:0000259" key="19">
    <source>
        <dbReference type="Pfam" id="PF13614"/>
    </source>
</evidence>
<evidence type="ECO:0000256" key="13">
    <source>
        <dbReference type="ARBA" id="ARBA00023136"/>
    </source>
</evidence>
<keyword evidence="10" id="KW-0418">Kinase</keyword>
<keyword evidence="8 17" id="KW-0812">Transmembrane</keyword>
<feature type="coiled-coil region" evidence="16">
    <location>
        <begin position="317"/>
        <end position="383"/>
    </location>
</feature>
<evidence type="ECO:0000313" key="22">
    <source>
        <dbReference type="Proteomes" id="UP001222770"/>
    </source>
</evidence>
<keyword evidence="22" id="KW-1185">Reference proteome</keyword>
<feature type="domain" description="Tyrosine-protein kinase G-rich" evidence="20">
    <location>
        <begin position="404"/>
        <end position="476"/>
    </location>
</feature>
<evidence type="ECO:0000256" key="7">
    <source>
        <dbReference type="ARBA" id="ARBA00022679"/>
    </source>
</evidence>
<comment type="catalytic activity">
    <reaction evidence="15">
        <text>L-tyrosyl-[protein] + ATP = O-phospho-L-tyrosyl-[protein] + ADP + H(+)</text>
        <dbReference type="Rhea" id="RHEA:10596"/>
        <dbReference type="Rhea" id="RHEA-COMP:10136"/>
        <dbReference type="Rhea" id="RHEA-COMP:20101"/>
        <dbReference type="ChEBI" id="CHEBI:15378"/>
        <dbReference type="ChEBI" id="CHEBI:30616"/>
        <dbReference type="ChEBI" id="CHEBI:46858"/>
        <dbReference type="ChEBI" id="CHEBI:61978"/>
        <dbReference type="ChEBI" id="CHEBI:456216"/>
        <dbReference type="EC" id="2.7.10.2"/>
    </reaction>
</comment>
<evidence type="ECO:0000259" key="18">
    <source>
        <dbReference type="Pfam" id="PF02706"/>
    </source>
</evidence>
<keyword evidence="5" id="KW-1003">Cell membrane</keyword>
<feature type="domain" description="Polysaccharide chain length determinant N-terminal" evidence="18">
    <location>
        <begin position="39"/>
        <end position="129"/>
    </location>
</feature>
<keyword evidence="7" id="KW-0808">Transferase</keyword>
<evidence type="ECO:0000256" key="4">
    <source>
        <dbReference type="ARBA" id="ARBA00011903"/>
    </source>
</evidence>
<comment type="similarity">
    <text evidence="2">Belongs to the CpsD/CapB family.</text>
</comment>
<keyword evidence="16" id="KW-0175">Coiled coil</keyword>
<evidence type="ECO:0000256" key="9">
    <source>
        <dbReference type="ARBA" id="ARBA00022741"/>
    </source>
</evidence>
<evidence type="ECO:0000256" key="6">
    <source>
        <dbReference type="ARBA" id="ARBA00022519"/>
    </source>
</evidence>
<dbReference type="PANTHER" id="PTHR32309">
    <property type="entry name" value="TYROSINE-PROTEIN KINASE"/>
    <property type="match status" value="1"/>
</dbReference>
<evidence type="ECO:0000256" key="14">
    <source>
        <dbReference type="ARBA" id="ARBA00023137"/>
    </source>
</evidence>
<evidence type="ECO:0000256" key="15">
    <source>
        <dbReference type="ARBA" id="ARBA00051245"/>
    </source>
</evidence>
<evidence type="ECO:0000259" key="20">
    <source>
        <dbReference type="Pfam" id="PF13807"/>
    </source>
</evidence>
<evidence type="ECO:0000256" key="3">
    <source>
        <dbReference type="ARBA" id="ARBA00008883"/>
    </source>
</evidence>
<dbReference type="InterPro" id="IPR027417">
    <property type="entry name" value="P-loop_NTPase"/>
</dbReference>
<feature type="domain" description="AAA" evidence="19">
    <location>
        <begin position="541"/>
        <end position="686"/>
    </location>
</feature>
<keyword evidence="6" id="KW-0997">Cell inner membrane</keyword>
<evidence type="ECO:0000256" key="17">
    <source>
        <dbReference type="SAM" id="Phobius"/>
    </source>
</evidence>
<feature type="transmembrane region" description="Helical" evidence="17">
    <location>
        <begin position="51"/>
        <end position="71"/>
    </location>
</feature>
<keyword evidence="14" id="KW-0829">Tyrosine-protein kinase</keyword>
<dbReference type="Gene3D" id="3.40.50.300">
    <property type="entry name" value="P-loop containing nucleotide triphosphate hydrolases"/>
    <property type="match status" value="1"/>
</dbReference>
<dbReference type="Pfam" id="PF02706">
    <property type="entry name" value="Wzz"/>
    <property type="match status" value="1"/>
</dbReference>
<keyword evidence="13 17" id="KW-0472">Membrane</keyword>
<evidence type="ECO:0000256" key="8">
    <source>
        <dbReference type="ARBA" id="ARBA00022692"/>
    </source>
</evidence>
<dbReference type="Proteomes" id="UP001222770">
    <property type="component" value="Unassembled WGS sequence"/>
</dbReference>
<dbReference type="InterPro" id="IPR003856">
    <property type="entry name" value="LPS_length_determ_N"/>
</dbReference>
<gene>
    <name evidence="21" type="ORF">POM99_17385</name>
</gene>
<evidence type="ECO:0000256" key="1">
    <source>
        <dbReference type="ARBA" id="ARBA00004429"/>
    </source>
</evidence>
<comment type="subcellular location">
    <subcellularLocation>
        <location evidence="1">Cell inner membrane</location>
        <topology evidence="1">Multi-pass membrane protein</topology>
    </subcellularLocation>
</comment>
<dbReference type="EMBL" id="JAROCY010000019">
    <property type="protein sequence ID" value="MDF8334985.1"/>
    <property type="molecule type" value="Genomic_DNA"/>
</dbReference>
<keyword evidence="11" id="KW-0067">ATP-binding</keyword>
<dbReference type="InterPro" id="IPR050445">
    <property type="entry name" value="Bact_polysacc_biosynth/exp"/>
</dbReference>
<evidence type="ECO:0000256" key="5">
    <source>
        <dbReference type="ARBA" id="ARBA00022475"/>
    </source>
</evidence>
<proteinExistence type="inferred from homology"/>
<comment type="caution">
    <text evidence="21">The sequence shown here is derived from an EMBL/GenBank/DDBJ whole genome shotgun (WGS) entry which is preliminary data.</text>
</comment>
<reference evidence="21 22" key="1">
    <citation type="submission" date="2023-03" db="EMBL/GenBank/DDBJ databases">
        <title>Novosphingobium cyanobacteriorum sp. nov., isolated from a eutrophic reservoir during the Microcystis bloom period.</title>
        <authorList>
            <person name="Kang M."/>
            <person name="Le V."/>
            <person name="Ko S.-R."/>
            <person name="Lee S.-A."/>
            <person name="Ahn C.-Y."/>
        </authorList>
    </citation>
    <scope>NUCLEOTIDE SEQUENCE [LARGE SCALE GENOMIC DNA]</scope>
    <source>
        <strain evidence="21 22">HBC54</strain>
    </source>
</reference>
<dbReference type="SUPFAM" id="SSF52540">
    <property type="entry name" value="P-loop containing nucleoside triphosphate hydrolases"/>
    <property type="match status" value="1"/>
</dbReference>
<dbReference type="RefSeq" id="WP_277279756.1">
    <property type="nucleotide sequence ID" value="NZ_JAROCY010000019.1"/>
</dbReference>
<sequence length="733" mass="79860">MDATTQGKGAGLNRGVAPDSYLEYDDSGDISFADIQRRLFWLADALWRGRWIVLAIVAAALALGMIGTLLITPRYTSTGSVQIDQQTERVLGTEDQEPAQAYQDADRFLQTNVEVLQSRATAIRVAQSLNLFAGDTFIDTMGERVTVRDGEDPQLVHRDKVLDLLHDNLKVDLPVNSRIANISFTSPDPKLSARIANAFADNFITGNLQRKFNSTSYARTFLEKQLVPARERLETSERALIAYARSAGLIDIQGADGQKDQGSSNSTTLSSLVELNNALSNATANRIATEERLRVALGTPSGALPEVYSNLGLQNLVNARALKNAELQDELKRHKEDYPSVVQARAQIAELDRQIHQSDSNIRRSLRDQFETARRQEQALSSQVDAIKAAALAEKDRSVQYNTLRRDLDSNRAMYEALLQRYKEVSAASGIAANNISVVDRADPSLKPTSPKLILNLAIAAILGLLLASATVIARELFDDRIQDSLDAERKFGIPTIGLIPQFGAESSASQELGRARSAVSEAYQSAATAVLLSSATVTPKVLMVTSSQPGEGKSSSTIGLASAFARLNKKTLLIECDLRRPSLQSRLAGIGSDSSGPGLCEYLARQASSPKVYHHELLRFDYVLAGVTPPDPVQLLGSPLLAELVREYGKKYDQIVLDGPPVLGLADTPILASNSDGVLFVVEANRSHRGRAKTALARARRFDAPLIGTIVTKMRVSVWSGYGYDVEYYSYA</sequence>
<dbReference type="Pfam" id="PF13807">
    <property type="entry name" value="GNVR"/>
    <property type="match status" value="1"/>
</dbReference>
<dbReference type="Pfam" id="PF13614">
    <property type="entry name" value="AAA_31"/>
    <property type="match status" value="1"/>
</dbReference>
<name>A0ABT6CM47_9SPHN</name>
<evidence type="ECO:0000256" key="2">
    <source>
        <dbReference type="ARBA" id="ARBA00007316"/>
    </source>
</evidence>
<evidence type="ECO:0000256" key="10">
    <source>
        <dbReference type="ARBA" id="ARBA00022777"/>
    </source>
</evidence>
<evidence type="ECO:0000256" key="16">
    <source>
        <dbReference type="SAM" id="Coils"/>
    </source>
</evidence>
<evidence type="ECO:0000313" key="21">
    <source>
        <dbReference type="EMBL" id="MDF8334985.1"/>
    </source>
</evidence>
<keyword evidence="12 17" id="KW-1133">Transmembrane helix</keyword>
<comment type="similarity">
    <text evidence="3">Belongs to the etk/wzc family.</text>
</comment>
<dbReference type="EC" id="2.7.10.2" evidence="4"/>
<accession>A0ABT6CM47</accession>
<evidence type="ECO:0000256" key="11">
    <source>
        <dbReference type="ARBA" id="ARBA00022840"/>
    </source>
</evidence>
<evidence type="ECO:0000256" key="12">
    <source>
        <dbReference type="ARBA" id="ARBA00022989"/>
    </source>
</evidence>
<dbReference type="CDD" id="cd05387">
    <property type="entry name" value="BY-kinase"/>
    <property type="match status" value="1"/>
</dbReference>
<dbReference type="InterPro" id="IPR032807">
    <property type="entry name" value="GNVR"/>
</dbReference>